<proteinExistence type="predicted"/>
<dbReference type="AlphaFoldDB" id="A0A1X1VZI9"/>
<gene>
    <name evidence="1" type="ORF">AWC08_33350</name>
</gene>
<comment type="caution">
    <text evidence="1">The sequence shown here is derived from an EMBL/GenBank/DDBJ whole genome shotgun (WGS) entry which is preliminary data.</text>
</comment>
<name>A0A1X1VZI9_MYCGO</name>
<organism evidence="1 2">
    <name type="scientific">Mycobacterium gordonae</name>
    <dbReference type="NCBI Taxonomy" id="1778"/>
    <lineage>
        <taxon>Bacteria</taxon>
        <taxon>Bacillati</taxon>
        <taxon>Actinomycetota</taxon>
        <taxon>Actinomycetes</taxon>
        <taxon>Mycobacteriales</taxon>
        <taxon>Mycobacteriaceae</taxon>
        <taxon>Mycobacterium</taxon>
    </lineage>
</organism>
<keyword evidence="2" id="KW-1185">Reference proteome</keyword>
<reference evidence="1 2" key="1">
    <citation type="submission" date="2016-01" db="EMBL/GenBank/DDBJ databases">
        <title>The new phylogeny of the genus Mycobacterium.</title>
        <authorList>
            <person name="Tarcisio F."/>
            <person name="Conor M."/>
            <person name="Antonella G."/>
            <person name="Elisabetta G."/>
            <person name="Giulia F.S."/>
            <person name="Sara T."/>
            <person name="Anna F."/>
            <person name="Clotilde B."/>
            <person name="Roberto B."/>
            <person name="Veronica D.S."/>
            <person name="Fabio R."/>
            <person name="Monica P."/>
            <person name="Olivier J."/>
            <person name="Enrico T."/>
            <person name="Nicola S."/>
        </authorList>
    </citation>
    <scope>NUCLEOTIDE SEQUENCE [LARGE SCALE GENOMIC DNA]</scope>
    <source>
        <strain evidence="1 2">DSM 44160</strain>
    </source>
</reference>
<evidence type="ECO:0000313" key="1">
    <source>
        <dbReference type="EMBL" id="ORV76366.1"/>
    </source>
</evidence>
<dbReference type="EMBL" id="LQOY01000170">
    <property type="protein sequence ID" value="ORV76366.1"/>
    <property type="molecule type" value="Genomic_DNA"/>
</dbReference>
<sequence>MLIVRKTEFIGTKVFNRRHEHAVIVNNAKSVMRVDQKVPVLQVSVGNAGSVQICHTISELVRHLDDPIRMAETLGQPRD</sequence>
<dbReference type="Proteomes" id="UP000193928">
    <property type="component" value="Unassembled WGS sequence"/>
</dbReference>
<evidence type="ECO:0000313" key="2">
    <source>
        <dbReference type="Proteomes" id="UP000193928"/>
    </source>
</evidence>
<accession>A0A1X1VZI9</accession>
<protein>
    <submittedName>
        <fullName evidence="1">Uncharacterized protein</fullName>
    </submittedName>
</protein>